<organism evidence="2 3">
    <name type="scientific">Pleuronectes platessa</name>
    <name type="common">European plaice</name>
    <dbReference type="NCBI Taxonomy" id="8262"/>
    <lineage>
        <taxon>Eukaryota</taxon>
        <taxon>Metazoa</taxon>
        <taxon>Chordata</taxon>
        <taxon>Craniata</taxon>
        <taxon>Vertebrata</taxon>
        <taxon>Euteleostomi</taxon>
        <taxon>Actinopterygii</taxon>
        <taxon>Neopterygii</taxon>
        <taxon>Teleostei</taxon>
        <taxon>Neoteleostei</taxon>
        <taxon>Acanthomorphata</taxon>
        <taxon>Carangaria</taxon>
        <taxon>Pleuronectiformes</taxon>
        <taxon>Pleuronectoidei</taxon>
        <taxon>Pleuronectidae</taxon>
        <taxon>Pleuronectes</taxon>
    </lineage>
</organism>
<keyword evidence="3" id="KW-1185">Reference proteome</keyword>
<dbReference type="EMBL" id="CADEAL010004243">
    <property type="protein sequence ID" value="CAB1455177.1"/>
    <property type="molecule type" value="Genomic_DNA"/>
</dbReference>
<reference evidence="2" key="1">
    <citation type="submission" date="2020-03" db="EMBL/GenBank/DDBJ databases">
        <authorList>
            <person name="Weist P."/>
        </authorList>
    </citation>
    <scope>NUCLEOTIDE SEQUENCE</scope>
</reference>
<evidence type="ECO:0000256" key="1">
    <source>
        <dbReference type="SAM" id="MobiDB-lite"/>
    </source>
</evidence>
<evidence type="ECO:0000313" key="2">
    <source>
        <dbReference type="EMBL" id="CAB1455177.1"/>
    </source>
</evidence>
<gene>
    <name evidence="2" type="ORF">PLEPLA_LOCUS42948</name>
</gene>
<feature type="region of interest" description="Disordered" evidence="1">
    <location>
        <begin position="78"/>
        <end position="143"/>
    </location>
</feature>
<protein>
    <submittedName>
        <fullName evidence="2">Uncharacterized protein</fullName>
    </submittedName>
</protein>
<comment type="caution">
    <text evidence="2">The sequence shown here is derived from an EMBL/GenBank/DDBJ whole genome shotgun (WGS) entry which is preliminary data.</text>
</comment>
<name>A0A9N7Z9V7_PLEPL</name>
<sequence length="208" mass="23051">MSEGEAKVLSSCFLTSERTCEKHSDEKKKTRLPLHRASVPVLIRLTCAVKPPTPLYRISTTDIRSRDLHRLLRRSSAVLQSMSMQPPGDNRPTAGTGDSSHPPTTDPIRHRMHVLWQTRETGRDSSSGDTIKTLDVPTNGLPHGGRSGSRLCSYGTCNPGAAFEGLEALAHLEEPQRWLSFSRPQTFSWAGKRSVIGNQAELRERLLS</sequence>
<dbReference type="Proteomes" id="UP001153269">
    <property type="component" value="Unassembled WGS sequence"/>
</dbReference>
<accession>A0A9N7Z9V7</accession>
<dbReference type="AlphaFoldDB" id="A0A9N7Z9V7"/>
<evidence type="ECO:0000313" key="3">
    <source>
        <dbReference type="Proteomes" id="UP001153269"/>
    </source>
</evidence>
<proteinExistence type="predicted"/>